<keyword evidence="2" id="KW-1185">Reference proteome</keyword>
<dbReference type="Proteomes" id="UP001272515">
    <property type="component" value="Unassembled WGS sequence"/>
</dbReference>
<dbReference type="PANTHER" id="PTHR33677:SF3">
    <property type="entry name" value="COPPER-SENSING TRANSCRIPTIONAL REPRESSOR RICR"/>
    <property type="match status" value="1"/>
</dbReference>
<protein>
    <submittedName>
        <fullName evidence="1">Metal-sensitive transcriptional regulator</fullName>
    </submittedName>
</protein>
<comment type="caution">
    <text evidence="1">The sequence shown here is derived from an EMBL/GenBank/DDBJ whole genome shotgun (WGS) entry which is preliminary data.</text>
</comment>
<sequence length="89" mass="10112">MLNDMEVEKVSRRLRRIQGQVGGIEKMVQDHRYCIDVLQQIAAARAALYQVGMAMLESHSQSCVVEAIQKGHEKEAIDELMSVYKALHK</sequence>
<name>A0ABU3ZAW3_9FIRM</name>
<reference evidence="1 2" key="1">
    <citation type="submission" date="2023-10" db="EMBL/GenBank/DDBJ databases">
        <title>Veillonella sp. nov., isolated from a pig farm feces dump.</title>
        <authorList>
            <person name="Chang Y.-H."/>
        </authorList>
    </citation>
    <scope>NUCLEOTIDE SEQUENCE [LARGE SCALE GENOMIC DNA]</scope>
    <source>
        <strain evidence="1 2">YH-vei2233</strain>
    </source>
</reference>
<dbReference type="Gene3D" id="1.20.58.1000">
    <property type="entry name" value="Metal-sensitive repressor, helix protomer"/>
    <property type="match status" value="1"/>
</dbReference>
<evidence type="ECO:0000313" key="2">
    <source>
        <dbReference type="Proteomes" id="UP001272515"/>
    </source>
</evidence>
<organism evidence="1 2">
    <name type="scientific">Veillonella absiana</name>
    <dbReference type="NCBI Taxonomy" id="3079305"/>
    <lineage>
        <taxon>Bacteria</taxon>
        <taxon>Bacillati</taxon>
        <taxon>Bacillota</taxon>
        <taxon>Negativicutes</taxon>
        <taxon>Veillonellales</taxon>
        <taxon>Veillonellaceae</taxon>
        <taxon>Veillonella</taxon>
    </lineage>
</organism>
<dbReference type="EMBL" id="JAWJZB010000011">
    <property type="protein sequence ID" value="MDV5089059.1"/>
    <property type="molecule type" value="Genomic_DNA"/>
</dbReference>
<gene>
    <name evidence="1" type="ORF">RVY80_09525</name>
</gene>
<dbReference type="Pfam" id="PF02583">
    <property type="entry name" value="Trns_repr_metal"/>
    <property type="match status" value="1"/>
</dbReference>
<dbReference type="RefSeq" id="WP_317330429.1">
    <property type="nucleotide sequence ID" value="NZ_JAWJZA010000026.1"/>
</dbReference>
<dbReference type="InterPro" id="IPR038390">
    <property type="entry name" value="Metal_Tscrpt_repr_sf"/>
</dbReference>
<dbReference type="CDD" id="cd10148">
    <property type="entry name" value="CsoR-like_DUF156"/>
    <property type="match status" value="1"/>
</dbReference>
<proteinExistence type="predicted"/>
<dbReference type="InterPro" id="IPR003735">
    <property type="entry name" value="Metal_Tscrpt_repr"/>
</dbReference>
<evidence type="ECO:0000313" key="1">
    <source>
        <dbReference type="EMBL" id="MDV5089059.1"/>
    </source>
</evidence>
<accession>A0ABU3ZAW3</accession>
<dbReference type="PANTHER" id="PTHR33677">
    <property type="entry name" value="TRANSCRIPTIONAL REPRESSOR FRMR-RELATED"/>
    <property type="match status" value="1"/>
</dbReference>